<dbReference type="Proteomes" id="UP000711047">
    <property type="component" value="Unassembled WGS sequence"/>
</dbReference>
<protein>
    <submittedName>
        <fullName evidence="2">DUF616 domain-containing protein</fullName>
    </submittedName>
</protein>
<dbReference type="InterPro" id="IPR048354">
    <property type="entry name" value="TOD1_MUCI70_glycTrfase_dom"/>
</dbReference>
<gene>
    <name evidence="2" type="ORF">HQN87_11035</name>
</gene>
<feature type="domain" description="TOD1/MUCI70 glycosyltransferase-like" evidence="1">
    <location>
        <begin position="94"/>
        <end position="293"/>
    </location>
</feature>
<accession>A0ABX2DMN1</accession>
<reference evidence="2 3" key="1">
    <citation type="submission" date="2020-05" db="EMBL/GenBank/DDBJ databases">
        <title>Paenibacillus glebae, sp. nov., Paenibacillus humi sp. nov., Paenibacillus pedi sp. nov., Paenibacillus terrestris sp. nov. and Paenibacillus terricola sp. nov., isolated from a forest top soil sample.</title>
        <authorList>
            <person name="Qi S."/>
            <person name="Carlier A."/>
            <person name="Cnockaert M."/>
            <person name="Vandamme P."/>
        </authorList>
    </citation>
    <scope>NUCLEOTIDE SEQUENCE [LARGE SCALE GENOMIC DNA]</scope>
    <source>
        <strain evidence="2 3">LMG 29502</strain>
    </source>
</reference>
<proteinExistence type="predicted"/>
<name>A0ABX2DMN1_9BACL</name>
<evidence type="ECO:0000259" key="1">
    <source>
        <dbReference type="Pfam" id="PF04765"/>
    </source>
</evidence>
<evidence type="ECO:0000313" key="2">
    <source>
        <dbReference type="EMBL" id="NQX45867.1"/>
    </source>
</evidence>
<dbReference type="InterPro" id="IPR029044">
    <property type="entry name" value="Nucleotide-diphossugar_trans"/>
</dbReference>
<dbReference type="Pfam" id="PF04765">
    <property type="entry name" value="TOD1_MUCI70"/>
    <property type="match status" value="1"/>
</dbReference>
<keyword evidence="3" id="KW-1185">Reference proteome</keyword>
<organism evidence="2 3">
    <name type="scientific">Paenibacillus tritici</name>
    <dbReference type="NCBI Taxonomy" id="1873425"/>
    <lineage>
        <taxon>Bacteria</taxon>
        <taxon>Bacillati</taxon>
        <taxon>Bacillota</taxon>
        <taxon>Bacilli</taxon>
        <taxon>Bacillales</taxon>
        <taxon>Paenibacillaceae</taxon>
        <taxon>Paenibacillus</taxon>
    </lineage>
</organism>
<comment type="caution">
    <text evidence="2">The sequence shown here is derived from an EMBL/GenBank/DDBJ whole genome shotgun (WGS) entry which is preliminary data.</text>
</comment>
<dbReference type="SUPFAM" id="SSF53448">
    <property type="entry name" value="Nucleotide-diphospho-sugar transferases"/>
    <property type="match status" value="1"/>
</dbReference>
<dbReference type="RefSeq" id="WP_173132187.1">
    <property type="nucleotide sequence ID" value="NZ_JABMKX010000005.1"/>
</dbReference>
<dbReference type="PANTHER" id="PTHR12956:SF17">
    <property type="entry name" value="OS01G0749100 PROTEIN"/>
    <property type="match status" value="1"/>
</dbReference>
<dbReference type="EMBL" id="JABMKX010000005">
    <property type="protein sequence ID" value="NQX45867.1"/>
    <property type="molecule type" value="Genomic_DNA"/>
</dbReference>
<dbReference type="PANTHER" id="PTHR12956">
    <property type="entry name" value="ALKALINE CERAMIDASE-RELATED"/>
    <property type="match status" value="1"/>
</dbReference>
<dbReference type="InterPro" id="IPR006852">
    <property type="entry name" value="TOD1_MUCI70"/>
</dbReference>
<evidence type="ECO:0000313" key="3">
    <source>
        <dbReference type="Proteomes" id="UP000711047"/>
    </source>
</evidence>
<sequence length="318" mass="37444">MNKSINDYDSNDNKAYWDRNISEKIESLNNDYLQVVNSKEFKLGKIITEIIEAIVKLKIKDIKDILLYPIISLRLRKFSNKEKRFVEKERIQVKDKIAVYTVVFGNYDEINEPVYIDDLCDYYIITDNIVNENSIWRKKEWTEEVGEIISKLSPNERNRFFKINSSLLFNDYKYNIYLDGNLGVVGKISNLIKYLNENTGISMFNHPLRGCIYSEGKACLILKKGNHSDIENQLSKYKSEGMPEKFGMFECNVIVRNNSKVCKEIMSAWWNEYMNSFSKRDQLSFPYILWKNKLSINDVGCLGEKMSDSAMFRRHQHK</sequence>